<dbReference type="Proteomes" id="UP001497522">
    <property type="component" value="Chromosome 2"/>
</dbReference>
<dbReference type="EMBL" id="OZ023703">
    <property type="protein sequence ID" value="CAK9872131.1"/>
    <property type="molecule type" value="Genomic_DNA"/>
</dbReference>
<protein>
    <submittedName>
        <fullName evidence="1">Uncharacterized protein</fullName>
    </submittedName>
</protein>
<gene>
    <name evidence="1" type="ORF">CSSPJE1EN2_LOCUS14728</name>
</gene>
<reference evidence="1 2" key="1">
    <citation type="submission" date="2024-03" db="EMBL/GenBank/DDBJ databases">
        <authorList>
            <consortium name="ELIXIR-Norway"/>
            <consortium name="Elixir Norway"/>
        </authorList>
    </citation>
    <scope>NUCLEOTIDE SEQUENCE [LARGE SCALE GENOMIC DNA]</scope>
</reference>
<evidence type="ECO:0000313" key="2">
    <source>
        <dbReference type="Proteomes" id="UP001497522"/>
    </source>
</evidence>
<accession>A0ABP1BA73</accession>
<organism evidence="1 2">
    <name type="scientific">Sphagnum jensenii</name>
    <dbReference type="NCBI Taxonomy" id="128206"/>
    <lineage>
        <taxon>Eukaryota</taxon>
        <taxon>Viridiplantae</taxon>
        <taxon>Streptophyta</taxon>
        <taxon>Embryophyta</taxon>
        <taxon>Bryophyta</taxon>
        <taxon>Sphagnophytina</taxon>
        <taxon>Sphagnopsida</taxon>
        <taxon>Sphagnales</taxon>
        <taxon>Sphagnaceae</taxon>
        <taxon>Sphagnum</taxon>
    </lineage>
</organism>
<evidence type="ECO:0000313" key="1">
    <source>
        <dbReference type="EMBL" id="CAK9872131.1"/>
    </source>
</evidence>
<keyword evidence="2" id="KW-1185">Reference proteome</keyword>
<name>A0ABP1BA73_9BRYO</name>
<sequence>MLQFLLPNTLERDGKAVAAVVALVEPASHVANSNPDQEEERKEEKPVDVFMLPNVKVDEENPVPNQPEKAFFAEESCWNVSELAPTGPTALPTLASPFSPVLAKAFDCSSRPNPNFSSPDTSMATASFFA</sequence>
<proteinExistence type="predicted"/>